<sequence>PPASSPSSVPRHPVPLQVRGLQHLPRQQRHPVLQVPPQHHPQRRNLLRVRRPQQHHRDHRVHIGQRGRPLQERLQEEQLLVRLVLLLRGAVLHHGGDGGRAGGAHVHRPAQAAAGGLPRPRLPAELGHHPDPQLPLPLPPALPLQLPLHGALALPRRLARGPEGLRRAAVHRDLHVHAHPGPAQVRRHAHRHLQLREGPQLPAGPQLHSEGPERLHQHSQPPHHPRM</sequence>
<proteinExistence type="predicted"/>
<dbReference type="Proteomes" id="UP001152803">
    <property type="component" value="Unassembled WGS sequence"/>
</dbReference>
<evidence type="ECO:0000313" key="3">
    <source>
        <dbReference type="Proteomes" id="UP001152803"/>
    </source>
</evidence>
<feature type="non-terminal residue" evidence="2">
    <location>
        <position position="1"/>
    </location>
</feature>
<name>A0A9Q1DXF4_CONCO</name>
<gene>
    <name evidence="2" type="ORF">COCON_G00024650</name>
</gene>
<evidence type="ECO:0000313" key="2">
    <source>
        <dbReference type="EMBL" id="KAJ8283615.1"/>
    </source>
</evidence>
<keyword evidence="3" id="KW-1185">Reference proteome</keyword>
<feature type="region of interest" description="Disordered" evidence="1">
    <location>
        <begin position="96"/>
        <end position="130"/>
    </location>
</feature>
<comment type="caution">
    <text evidence="2">The sequence shown here is derived from an EMBL/GenBank/DDBJ whole genome shotgun (WGS) entry which is preliminary data.</text>
</comment>
<reference evidence="2" key="1">
    <citation type="journal article" date="2023" name="Science">
        <title>Genome structures resolve the early diversification of teleost fishes.</title>
        <authorList>
            <person name="Parey E."/>
            <person name="Louis A."/>
            <person name="Montfort J."/>
            <person name="Bouchez O."/>
            <person name="Roques C."/>
            <person name="Iampietro C."/>
            <person name="Lluch J."/>
            <person name="Castinel A."/>
            <person name="Donnadieu C."/>
            <person name="Desvignes T."/>
            <person name="Floi Bucao C."/>
            <person name="Jouanno E."/>
            <person name="Wen M."/>
            <person name="Mejri S."/>
            <person name="Dirks R."/>
            <person name="Jansen H."/>
            <person name="Henkel C."/>
            <person name="Chen W.J."/>
            <person name="Zahm M."/>
            <person name="Cabau C."/>
            <person name="Klopp C."/>
            <person name="Thompson A.W."/>
            <person name="Robinson-Rechavi M."/>
            <person name="Braasch I."/>
            <person name="Lecointre G."/>
            <person name="Bobe J."/>
            <person name="Postlethwait J.H."/>
            <person name="Berthelot C."/>
            <person name="Roest Crollius H."/>
            <person name="Guiguen Y."/>
        </authorList>
    </citation>
    <scope>NUCLEOTIDE SEQUENCE</scope>
    <source>
        <strain evidence="2">Concon-B</strain>
    </source>
</reference>
<organism evidence="2 3">
    <name type="scientific">Conger conger</name>
    <name type="common">Conger eel</name>
    <name type="synonym">Muraena conger</name>
    <dbReference type="NCBI Taxonomy" id="82655"/>
    <lineage>
        <taxon>Eukaryota</taxon>
        <taxon>Metazoa</taxon>
        <taxon>Chordata</taxon>
        <taxon>Craniata</taxon>
        <taxon>Vertebrata</taxon>
        <taxon>Euteleostomi</taxon>
        <taxon>Actinopterygii</taxon>
        <taxon>Neopterygii</taxon>
        <taxon>Teleostei</taxon>
        <taxon>Anguilliformes</taxon>
        <taxon>Congridae</taxon>
        <taxon>Conger</taxon>
    </lineage>
</organism>
<dbReference type="EMBL" id="JAFJMO010000002">
    <property type="protein sequence ID" value="KAJ8283615.1"/>
    <property type="molecule type" value="Genomic_DNA"/>
</dbReference>
<feature type="non-terminal residue" evidence="2">
    <location>
        <position position="227"/>
    </location>
</feature>
<protein>
    <submittedName>
        <fullName evidence="2">Uncharacterized protein</fullName>
    </submittedName>
</protein>
<feature type="region of interest" description="Disordered" evidence="1">
    <location>
        <begin position="198"/>
        <end position="227"/>
    </location>
</feature>
<evidence type="ECO:0000256" key="1">
    <source>
        <dbReference type="SAM" id="MobiDB-lite"/>
    </source>
</evidence>
<dbReference type="AlphaFoldDB" id="A0A9Q1DXF4"/>
<accession>A0A9Q1DXF4</accession>